<reference evidence="1 2" key="1">
    <citation type="journal article" date="2016" name="Microbes Environ.">
        <title>Phylogenetically diverse aerobic anoxygenic phototrophic bacteria isolated from epilithic biofilms in Tama river, Japan.</title>
        <authorList>
            <person name="Hirose S."/>
            <person name="Matsuura K."/>
            <person name="Haruta S."/>
        </authorList>
    </citation>
    <scope>NUCLEOTIDE SEQUENCE [LARGE SCALE GENOMIC DNA]</scope>
    <source>
        <strain evidence="1 2">S08</strain>
    </source>
</reference>
<evidence type="ECO:0000313" key="1">
    <source>
        <dbReference type="EMBL" id="BDG72219.1"/>
    </source>
</evidence>
<organism evidence="1 2">
    <name type="scientific">Roseomonas fluvialis</name>
    <dbReference type="NCBI Taxonomy" id="1750527"/>
    <lineage>
        <taxon>Bacteria</taxon>
        <taxon>Pseudomonadati</taxon>
        <taxon>Pseudomonadota</taxon>
        <taxon>Alphaproteobacteria</taxon>
        <taxon>Acetobacterales</taxon>
        <taxon>Roseomonadaceae</taxon>
        <taxon>Roseomonas</taxon>
    </lineage>
</organism>
<dbReference type="EMBL" id="AP025637">
    <property type="protein sequence ID" value="BDG72219.1"/>
    <property type="molecule type" value="Genomic_DNA"/>
</dbReference>
<accession>A0ABM7Y2Y6</accession>
<dbReference type="Proteomes" id="UP000831327">
    <property type="component" value="Chromosome"/>
</dbReference>
<sequence>MLRDVRAIRIYPVVEVFERVWSQASDATTGQQTGPDSLVPPSFGTAALLRCNEVAREAIGPPSPASVDPSGRLVRTPFPRIWSQEERLAWNQRPPAEQAQDLNIWPTISIRDAMGPASSPRQGRSLIVVNYATRWQRSSTVPSEAWTRGDAFALLVERREVPSLMLTVLETLTRQAVAPLRGEPPLPSRA</sequence>
<protein>
    <submittedName>
        <fullName evidence="1">Uncharacterized protein</fullName>
    </submittedName>
</protein>
<dbReference type="RefSeq" id="WP_244459430.1">
    <property type="nucleotide sequence ID" value="NZ_AP025637.1"/>
</dbReference>
<proteinExistence type="predicted"/>
<keyword evidence="2" id="KW-1185">Reference proteome</keyword>
<evidence type="ECO:0000313" key="2">
    <source>
        <dbReference type="Proteomes" id="UP000831327"/>
    </source>
</evidence>
<name>A0ABM7Y2Y6_9PROT</name>
<gene>
    <name evidence="1" type="ORF">Rmf_21480</name>
</gene>